<dbReference type="Gene3D" id="2.60.120.10">
    <property type="entry name" value="Jelly Rolls"/>
    <property type="match status" value="1"/>
</dbReference>
<dbReference type="InterPro" id="IPR020449">
    <property type="entry name" value="Tscrpt_reg_AraC-type_HTH"/>
</dbReference>
<evidence type="ECO:0000313" key="6">
    <source>
        <dbReference type="EMBL" id="AAZ28404.1"/>
    </source>
</evidence>
<dbReference type="PANTHER" id="PTHR11019:SF199">
    <property type="entry name" value="HTH-TYPE TRANSCRIPTIONAL REGULATOR NIMR"/>
    <property type="match status" value="1"/>
</dbReference>
<accession>Q47UH5</accession>
<dbReference type="Gene3D" id="1.10.10.60">
    <property type="entry name" value="Homeodomain-like"/>
    <property type="match status" value="2"/>
</dbReference>
<keyword evidence="1" id="KW-0678">Repressor</keyword>
<feature type="domain" description="HTH araC/xylS-type" evidence="5">
    <location>
        <begin position="161"/>
        <end position="261"/>
    </location>
</feature>
<dbReference type="HOGENOM" id="CLU_000445_87_0_6"/>
<keyword evidence="4" id="KW-0804">Transcription</keyword>
<dbReference type="InterPro" id="IPR018060">
    <property type="entry name" value="HTH_AraC"/>
</dbReference>
<dbReference type="SUPFAM" id="SSF51182">
    <property type="entry name" value="RmlC-like cupins"/>
    <property type="match status" value="1"/>
</dbReference>
<dbReference type="DNASU" id="3522664"/>
<dbReference type="PRINTS" id="PR00032">
    <property type="entry name" value="HTHARAC"/>
</dbReference>
<dbReference type="PROSITE" id="PS00041">
    <property type="entry name" value="HTH_ARAC_FAMILY_1"/>
    <property type="match status" value="1"/>
</dbReference>
<dbReference type="GO" id="GO:0003700">
    <property type="term" value="F:DNA-binding transcription factor activity"/>
    <property type="evidence" value="ECO:0007669"/>
    <property type="project" value="InterPro"/>
</dbReference>
<organism evidence="6 7">
    <name type="scientific">Colwellia psychrerythraea (strain 34H / ATCC BAA-681)</name>
    <name type="common">Vibrio psychroerythus</name>
    <dbReference type="NCBI Taxonomy" id="167879"/>
    <lineage>
        <taxon>Bacteria</taxon>
        <taxon>Pseudomonadati</taxon>
        <taxon>Pseudomonadota</taxon>
        <taxon>Gammaproteobacteria</taxon>
        <taxon>Alteromonadales</taxon>
        <taxon>Colwelliaceae</taxon>
        <taxon>Colwellia</taxon>
    </lineage>
</organism>
<dbReference type="KEGG" id="cps:CPS_4909"/>
<reference evidence="6" key="1">
    <citation type="journal article" date="2005" name="Proc. Natl. Acad. Sci. U.S.A.">
        <title>The psychrophilic lifestyle as revealed by the genome sequence of Colwellia psychrerythraea 34H through genomic and proteomic analyses.</title>
        <authorList>
            <person name="Methe B.A."/>
            <person name="Nelson K.E."/>
            <person name="Deming J.W."/>
            <person name="Momen B."/>
            <person name="Melamud E."/>
            <person name="Zhang X."/>
            <person name="Moult J."/>
            <person name="Madupu R."/>
            <person name="Nelson W.C."/>
            <person name="Dodson R.J."/>
            <person name="Brinkac L.M."/>
            <person name="Daugherty S.C."/>
            <person name="Durkin A.S."/>
            <person name="DeBoy R.T."/>
            <person name="Kolonay J.F."/>
            <person name="Sullivan S.A."/>
            <person name="Zhou L."/>
            <person name="Davidsen T.M."/>
            <person name="Wu M."/>
            <person name="Huston A.L."/>
            <person name="Lewis M."/>
            <person name="Weaver B."/>
            <person name="Weidman J.F."/>
            <person name="Khouri H."/>
            <person name="Utterback T.R."/>
            <person name="Feldblyum T.V."/>
            <person name="Fraser C.M."/>
        </authorList>
    </citation>
    <scope>NUCLEOTIDE SEQUENCE [LARGE SCALE GENOMIC DNA]</scope>
    <source>
        <strain evidence="6">34H</strain>
    </source>
</reference>
<gene>
    <name evidence="6" type="ordered locus">CPS_4909</name>
</gene>
<dbReference type="RefSeq" id="WP_011045628.1">
    <property type="nucleotide sequence ID" value="NC_003910.7"/>
</dbReference>
<proteinExistence type="predicted"/>
<dbReference type="Pfam" id="PF12833">
    <property type="entry name" value="HTH_18"/>
    <property type="match status" value="1"/>
</dbReference>
<protein>
    <submittedName>
        <fullName evidence="6">Substrate-binding transcriptional regulator, AraC family</fullName>
    </submittedName>
</protein>
<dbReference type="GO" id="GO:0043565">
    <property type="term" value="F:sequence-specific DNA binding"/>
    <property type="evidence" value="ECO:0007669"/>
    <property type="project" value="InterPro"/>
</dbReference>
<keyword evidence="3" id="KW-0238">DNA-binding</keyword>
<keyword evidence="2" id="KW-0805">Transcription regulation</keyword>
<sequence>MTIRQTKEANLLISERADFQVTAKIEQMAKGYIDRWHQHPWHQIAFPFEGILQTKVADSQFVIPHSGMLFIPANTPHESFVVTDTKFIGIYLNPQFQNHFPLTAKAISVTPFLRELVLHINHGVSNSIVSEEELSKLVAVLIDQISSGESYQMKLLLPSDRRLMIIFKALMTDPQLNTKLSDWAKQVGASERTLSRLFTKELGMTFPLWRQHLRLVSSLNLLETNLSVQEIAFKVGYNADSSFIYAFKKLFQQTPQQYRHSGFKLSSRINDK</sequence>
<evidence type="ECO:0000256" key="2">
    <source>
        <dbReference type="ARBA" id="ARBA00023015"/>
    </source>
</evidence>
<evidence type="ECO:0000259" key="5">
    <source>
        <dbReference type="PROSITE" id="PS01124"/>
    </source>
</evidence>
<dbReference type="PROSITE" id="PS01124">
    <property type="entry name" value="HTH_ARAC_FAMILY_2"/>
    <property type="match status" value="1"/>
</dbReference>
<name>Q47UH5_COLP3</name>
<dbReference type="InterPro" id="IPR014710">
    <property type="entry name" value="RmlC-like_jellyroll"/>
</dbReference>
<evidence type="ECO:0000313" key="7">
    <source>
        <dbReference type="Proteomes" id="UP000000547"/>
    </source>
</evidence>
<dbReference type="Proteomes" id="UP000000547">
    <property type="component" value="Chromosome"/>
</dbReference>
<evidence type="ECO:0000256" key="3">
    <source>
        <dbReference type="ARBA" id="ARBA00023125"/>
    </source>
</evidence>
<dbReference type="AlphaFoldDB" id="Q47UH5"/>
<dbReference type="SUPFAM" id="SSF46689">
    <property type="entry name" value="Homeodomain-like"/>
    <property type="match status" value="1"/>
</dbReference>
<dbReference type="PANTHER" id="PTHR11019">
    <property type="entry name" value="HTH-TYPE TRANSCRIPTIONAL REGULATOR NIMR"/>
    <property type="match status" value="1"/>
</dbReference>
<dbReference type="STRING" id="167879.CPS_4909"/>
<dbReference type="InterPro" id="IPR011051">
    <property type="entry name" value="RmlC_Cupin_sf"/>
</dbReference>
<dbReference type="SMART" id="SM00342">
    <property type="entry name" value="HTH_ARAC"/>
    <property type="match status" value="1"/>
</dbReference>
<dbReference type="InterPro" id="IPR018062">
    <property type="entry name" value="HTH_AraC-typ_CS"/>
</dbReference>
<evidence type="ECO:0000256" key="1">
    <source>
        <dbReference type="ARBA" id="ARBA00022491"/>
    </source>
</evidence>
<dbReference type="InterPro" id="IPR009057">
    <property type="entry name" value="Homeodomain-like_sf"/>
</dbReference>
<dbReference type="EMBL" id="CP000083">
    <property type="protein sequence ID" value="AAZ28404.1"/>
    <property type="molecule type" value="Genomic_DNA"/>
</dbReference>
<dbReference type="CDD" id="cd06124">
    <property type="entry name" value="cupin_NimR-like_N"/>
    <property type="match status" value="1"/>
</dbReference>
<dbReference type="FunFam" id="1.10.10.60:FF:000132">
    <property type="entry name" value="AraC family transcriptional regulator"/>
    <property type="match status" value="1"/>
</dbReference>
<evidence type="ECO:0000256" key="4">
    <source>
        <dbReference type="ARBA" id="ARBA00023163"/>
    </source>
</evidence>